<dbReference type="OrthoDB" id="5294844at2"/>
<name>A0A147HAF0_9BURK</name>
<evidence type="ECO:0000313" key="1">
    <source>
        <dbReference type="EMBL" id="KTT26919.1"/>
    </source>
</evidence>
<dbReference type="InterPro" id="IPR044855">
    <property type="entry name" value="CoA-Trfase_III_dom3_sf"/>
</dbReference>
<dbReference type="Proteomes" id="UP000072741">
    <property type="component" value="Unassembled WGS sequence"/>
</dbReference>
<comment type="caution">
    <text evidence="1">The sequence shown here is derived from an EMBL/GenBank/DDBJ whole genome shotgun (WGS) entry which is preliminary data.</text>
</comment>
<gene>
    <name evidence="1" type="ORF">NS331_03105</name>
</gene>
<protein>
    <submittedName>
        <fullName evidence="1">Carnitine dehydratase</fullName>
    </submittedName>
</protein>
<dbReference type="Pfam" id="PF02515">
    <property type="entry name" value="CoA_transf_3"/>
    <property type="match status" value="1"/>
</dbReference>
<accession>A0A147HAF0</accession>
<dbReference type="PANTHER" id="PTHR48228">
    <property type="entry name" value="SUCCINYL-COA--D-CITRAMALATE COA-TRANSFERASE"/>
    <property type="match status" value="1"/>
</dbReference>
<dbReference type="PANTHER" id="PTHR48228:SF5">
    <property type="entry name" value="ALPHA-METHYLACYL-COA RACEMASE"/>
    <property type="match status" value="1"/>
</dbReference>
<organism evidence="1 2">
    <name type="scientific">Pseudacidovorax intermedius</name>
    <dbReference type="NCBI Taxonomy" id="433924"/>
    <lineage>
        <taxon>Bacteria</taxon>
        <taxon>Pseudomonadati</taxon>
        <taxon>Pseudomonadota</taxon>
        <taxon>Betaproteobacteria</taxon>
        <taxon>Burkholderiales</taxon>
        <taxon>Comamonadaceae</taxon>
        <taxon>Pseudacidovorax</taxon>
    </lineage>
</organism>
<dbReference type="InterPro" id="IPR023606">
    <property type="entry name" value="CoA-Trfase_III_dom_1_sf"/>
</dbReference>
<dbReference type="RefSeq" id="WP_058640552.1">
    <property type="nucleotide sequence ID" value="NZ_LDSL01000024.1"/>
</dbReference>
<dbReference type="Gene3D" id="3.30.1540.10">
    <property type="entry name" value="formyl-coa transferase, domain 3"/>
    <property type="match status" value="1"/>
</dbReference>
<dbReference type="SUPFAM" id="SSF89796">
    <property type="entry name" value="CoA-transferase family III (CaiB/BaiF)"/>
    <property type="match status" value="1"/>
</dbReference>
<reference evidence="1 2" key="1">
    <citation type="journal article" date="2016" name="Front. Microbiol.">
        <title>Genomic Resource of Rice Seed Associated Bacteria.</title>
        <authorList>
            <person name="Midha S."/>
            <person name="Bansal K."/>
            <person name="Sharma S."/>
            <person name="Kumar N."/>
            <person name="Patil P.P."/>
            <person name="Chaudhry V."/>
            <person name="Patil P.B."/>
        </authorList>
    </citation>
    <scope>NUCLEOTIDE SEQUENCE [LARGE SCALE GENOMIC DNA]</scope>
    <source>
        <strain evidence="1 2">NS331</strain>
    </source>
</reference>
<dbReference type="PATRIC" id="fig|433924.3.peg.2343"/>
<dbReference type="InterPro" id="IPR003673">
    <property type="entry name" value="CoA-Trfase_fam_III"/>
</dbReference>
<dbReference type="InterPro" id="IPR050509">
    <property type="entry name" value="CoA-transferase_III"/>
</dbReference>
<keyword evidence="2" id="KW-1185">Reference proteome</keyword>
<dbReference type="Gene3D" id="3.40.50.10540">
    <property type="entry name" value="Crotonobetainyl-coa:carnitine coa-transferase, domain 1"/>
    <property type="match status" value="1"/>
</dbReference>
<evidence type="ECO:0000313" key="2">
    <source>
        <dbReference type="Proteomes" id="UP000072741"/>
    </source>
</evidence>
<sequence length="360" mass="38422">MAGPLHGVRVVEFAGLGPGPFCAMLLADLGAEVLRIVRPGVAPDPQDITTRSRRQVAIDLRGPDGQAAALALIDKADLLVEGFRPGVMERLGLGPDDCLARNPRLVYGRMTGWGQHGPLAKAAGHDINYIAISGALHAIGRAGEAPVPPLNYVGDFGGGGMLLAVGLLAALHEADRSGRGQVIDAAMTDGTALLSAFMYGFKAKGQWSNQRGENMLDGGAHFYDTYACADGRYVAIGAIEPQFYAELRERCGIHDPLFDGQMDPARWPLLKLRLADVFRTRTRDEWCALLEGTDACFAPVLDWDEAPQHAHNRARATFTEVDGVVQPAPAPRFSRSTPTEPAAPQAASLDEVLAAWGAKV</sequence>
<proteinExistence type="predicted"/>
<dbReference type="EMBL" id="LDSL01000024">
    <property type="protein sequence ID" value="KTT26919.1"/>
    <property type="molecule type" value="Genomic_DNA"/>
</dbReference>
<dbReference type="AlphaFoldDB" id="A0A147HAF0"/>
<dbReference type="GO" id="GO:0003824">
    <property type="term" value="F:catalytic activity"/>
    <property type="evidence" value="ECO:0007669"/>
    <property type="project" value="InterPro"/>
</dbReference>